<name>A0A1M6A201_9FLAO</name>
<keyword evidence="8 10" id="KW-1133">Transmembrane helix</keyword>
<feature type="transmembrane region" description="Helical" evidence="10">
    <location>
        <begin position="159"/>
        <end position="175"/>
    </location>
</feature>
<keyword evidence="12" id="KW-1185">Reference proteome</keyword>
<proteinExistence type="inferred from homology"/>
<evidence type="ECO:0000313" key="12">
    <source>
        <dbReference type="Proteomes" id="UP000184172"/>
    </source>
</evidence>
<feature type="transmembrane region" description="Helical" evidence="10">
    <location>
        <begin position="107"/>
        <end position="126"/>
    </location>
</feature>
<gene>
    <name evidence="11" type="ORF">SAMN04487908_10143</name>
</gene>
<keyword evidence="7 10" id="KW-0812">Transmembrane</keyword>
<dbReference type="EMBL" id="FQYV01000001">
    <property type="protein sequence ID" value="SHI30486.1"/>
    <property type="molecule type" value="Genomic_DNA"/>
</dbReference>
<dbReference type="GO" id="GO:0005886">
    <property type="term" value="C:plasma membrane"/>
    <property type="evidence" value="ECO:0007669"/>
    <property type="project" value="UniProtKB-SubCell"/>
</dbReference>
<evidence type="ECO:0000256" key="7">
    <source>
        <dbReference type="ARBA" id="ARBA00022692"/>
    </source>
</evidence>
<evidence type="ECO:0000256" key="4">
    <source>
        <dbReference type="ARBA" id="ARBA00017522"/>
    </source>
</evidence>
<feature type="transmembrane region" description="Helical" evidence="10">
    <location>
        <begin position="181"/>
        <end position="199"/>
    </location>
</feature>
<dbReference type="STRING" id="797419.SAMN05216556_10243"/>
<evidence type="ECO:0000256" key="6">
    <source>
        <dbReference type="ARBA" id="ARBA00022475"/>
    </source>
</evidence>
<sequence>MSHIFDWFFAEYQNVPPYLVALEITAVVFGLLSAWFSKQDNILIYPTGILSTAIFVYLLAVYGLLGDLVINAYYFSMSIYGWYFWTRKVDSEHYTPITKTTIKEKQISLGIFIGTLFFIFIIYKVFDKWNSWTAYVDTLTTAIFFVAMWLLARKKIENWLFLLAGNIISFPLYFYKGLMFTSFQFLLFIVISIVGYKAWKKNLNKPETSLLK</sequence>
<dbReference type="GO" id="GO:0034257">
    <property type="term" value="F:nicotinamide riboside transmembrane transporter activity"/>
    <property type="evidence" value="ECO:0007669"/>
    <property type="project" value="InterPro"/>
</dbReference>
<keyword evidence="5" id="KW-0813">Transport</keyword>
<organism evidence="11 12">
    <name type="scientific">Aequorivita viscosa</name>
    <dbReference type="NCBI Taxonomy" id="797419"/>
    <lineage>
        <taxon>Bacteria</taxon>
        <taxon>Pseudomonadati</taxon>
        <taxon>Bacteroidota</taxon>
        <taxon>Flavobacteriia</taxon>
        <taxon>Flavobacteriales</taxon>
        <taxon>Flavobacteriaceae</taxon>
        <taxon>Aequorivita</taxon>
    </lineage>
</organism>
<dbReference type="PANTHER" id="PTHR36122">
    <property type="entry name" value="NICOTINAMIDE RIBOSIDE TRANSPORTER PNUC"/>
    <property type="match status" value="1"/>
</dbReference>
<evidence type="ECO:0000256" key="1">
    <source>
        <dbReference type="ARBA" id="ARBA00002672"/>
    </source>
</evidence>
<feature type="transmembrane region" description="Helical" evidence="10">
    <location>
        <begin position="68"/>
        <end position="86"/>
    </location>
</feature>
<evidence type="ECO:0000256" key="5">
    <source>
        <dbReference type="ARBA" id="ARBA00022448"/>
    </source>
</evidence>
<dbReference type="AlphaFoldDB" id="A0A1M6A201"/>
<keyword evidence="9 10" id="KW-0472">Membrane</keyword>
<evidence type="ECO:0000256" key="3">
    <source>
        <dbReference type="ARBA" id="ARBA00006669"/>
    </source>
</evidence>
<feature type="transmembrane region" description="Helical" evidence="10">
    <location>
        <begin position="43"/>
        <end position="62"/>
    </location>
</feature>
<protein>
    <recommendedName>
        <fullName evidence="4">Nicotinamide riboside transporter PnuC</fullName>
    </recommendedName>
</protein>
<feature type="transmembrane region" description="Helical" evidence="10">
    <location>
        <begin position="15"/>
        <end position="36"/>
    </location>
</feature>
<evidence type="ECO:0000256" key="9">
    <source>
        <dbReference type="ARBA" id="ARBA00023136"/>
    </source>
</evidence>
<accession>A0A1M6A201</accession>
<dbReference type="OrthoDB" id="9791248at2"/>
<keyword evidence="6" id="KW-1003">Cell membrane</keyword>
<evidence type="ECO:0000256" key="10">
    <source>
        <dbReference type="SAM" id="Phobius"/>
    </source>
</evidence>
<dbReference type="NCBIfam" id="TIGR01528">
    <property type="entry name" value="NMN_trans_PnuC"/>
    <property type="match status" value="1"/>
</dbReference>
<dbReference type="InterPro" id="IPR006419">
    <property type="entry name" value="NMN_transpt_PnuC"/>
</dbReference>
<dbReference type="Proteomes" id="UP000184172">
    <property type="component" value="Unassembled WGS sequence"/>
</dbReference>
<evidence type="ECO:0000313" key="11">
    <source>
        <dbReference type="EMBL" id="SHI30486.1"/>
    </source>
</evidence>
<comment type="function">
    <text evidence="1">Required for nicotinamide riboside transport across the inner membrane.</text>
</comment>
<comment type="subcellular location">
    <subcellularLocation>
        <location evidence="2">Cell membrane</location>
        <topology evidence="2">Multi-pass membrane protein</topology>
    </subcellularLocation>
</comment>
<evidence type="ECO:0000256" key="8">
    <source>
        <dbReference type="ARBA" id="ARBA00022989"/>
    </source>
</evidence>
<evidence type="ECO:0000256" key="2">
    <source>
        <dbReference type="ARBA" id="ARBA00004651"/>
    </source>
</evidence>
<comment type="similarity">
    <text evidence="3">Belongs to the nicotinamide ribonucleoside (NR) uptake permease (TC 4.B.1) family.</text>
</comment>
<dbReference type="RefSeq" id="WP_073213641.1">
    <property type="nucleotide sequence ID" value="NZ_FNNS01000002.1"/>
</dbReference>
<reference evidence="12" key="1">
    <citation type="submission" date="2016-11" db="EMBL/GenBank/DDBJ databases">
        <authorList>
            <person name="Varghese N."/>
            <person name="Submissions S."/>
        </authorList>
    </citation>
    <scope>NUCLEOTIDE SEQUENCE [LARGE SCALE GENOMIC DNA]</scope>
    <source>
        <strain evidence="12">DSM 26349</strain>
    </source>
</reference>
<feature type="transmembrane region" description="Helical" evidence="10">
    <location>
        <begin position="132"/>
        <end position="152"/>
    </location>
</feature>
<dbReference type="Pfam" id="PF04973">
    <property type="entry name" value="NMN_transporter"/>
    <property type="match status" value="1"/>
</dbReference>
<dbReference type="PANTHER" id="PTHR36122:SF2">
    <property type="entry name" value="NICOTINAMIDE RIBOSIDE TRANSPORTER PNUC"/>
    <property type="match status" value="1"/>
</dbReference>